<organism evidence="5 6">
    <name type="scientific">Cloeon dipterum</name>
    <dbReference type="NCBI Taxonomy" id="197152"/>
    <lineage>
        <taxon>Eukaryota</taxon>
        <taxon>Metazoa</taxon>
        <taxon>Ecdysozoa</taxon>
        <taxon>Arthropoda</taxon>
        <taxon>Hexapoda</taxon>
        <taxon>Insecta</taxon>
        <taxon>Pterygota</taxon>
        <taxon>Palaeoptera</taxon>
        <taxon>Ephemeroptera</taxon>
        <taxon>Pisciforma</taxon>
        <taxon>Baetidae</taxon>
        <taxon>Cloeon</taxon>
    </lineage>
</organism>
<name>A0A8S1DP89_9INSE</name>
<dbReference type="SUPFAM" id="SSF55729">
    <property type="entry name" value="Acyl-CoA N-acyltransferases (Nat)"/>
    <property type="match status" value="1"/>
</dbReference>
<proteinExistence type="inferred from homology"/>
<dbReference type="Pfam" id="PF00583">
    <property type="entry name" value="Acetyltransf_1"/>
    <property type="match status" value="1"/>
</dbReference>
<keyword evidence="3" id="KW-0012">Acyltransferase</keyword>
<feature type="domain" description="N-acetyltransferase" evidence="4">
    <location>
        <begin position="5"/>
        <end position="166"/>
    </location>
</feature>
<dbReference type="Gene3D" id="3.40.630.30">
    <property type="match status" value="1"/>
</dbReference>
<reference evidence="5 6" key="1">
    <citation type="submission" date="2020-04" db="EMBL/GenBank/DDBJ databases">
        <authorList>
            <person name="Alioto T."/>
            <person name="Alioto T."/>
            <person name="Gomez Garrido J."/>
        </authorList>
    </citation>
    <scope>NUCLEOTIDE SEQUENCE [LARGE SCALE GENOMIC DNA]</scope>
</reference>
<evidence type="ECO:0000256" key="3">
    <source>
        <dbReference type="ARBA" id="ARBA00023315"/>
    </source>
</evidence>
<comment type="similarity">
    <text evidence="1">Belongs to the acetyltransferase family.</text>
</comment>
<keyword evidence="2" id="KW-0808">Transferase</keyword>
<sequence>MFENYKIRHATRDDCAEIKKLIQELADFENCSSGPTLSVEDLQRDGFDSVPQKFSCLVVEDTTVEKDGCLCGYLIYFPTYSTWEGASLRMEDLYVSPAHRKNGLGRLLICHLAKEAEEKGCRRIDFSVLTWNPAITFYKSMGAQNISDLEQWAMWRFDKDAIKELAEKAKNN</sequence>
<dbReference type="PANTHER" id="PTHR10545">
    <property type="entry name" value="DIAMINE N-ACETYLTRANSFERASE"/>
    <property type="match status" value="1"/>
</dbReference>
<dbReference type="OrthoDB" id="7305308at2759"/>
<dbReference type="EMBL" id="CADEPI010000271">
    <property type="protein sequence ID" value="CAB3382438.1"/>
    <property type="molecule type" value="Genomic_DNA"/>
</dbReference>
<keyword evidence="6" id="KW-1185">Reference proteome</keyword>
<evidence type="ECO:0000313" key="5">
    <source>
        <dbReference type="EMBL" id="CAB3382438.1"/>
    </source>
</evidence>
<evidence type="ECO:0000259" key="4">
    <source>
        <dbReference type="PROSITE" id="PS51186"/>
    </source>
</evidence>
<protein>
    <recommendedName>
        <fullName evidence="4">N-acetyltransferase domain-containing protein</fullName>
    </recommendedName>
</protein>
<dbReference type="CDD" id="cd04301">
    <property type="entry name" value="NAT_SF"/>
    <property type="match status" value="1"/>
</dbReference>
<dbReference type="InterPro" id="IPR000182">
    <property type="entry name" value="GNAT_dom"/>
</dbReference>
<dbReference type="InterPro" id="IPR051016">
    <property type="entry name" value="Diverse_Substrate_AcTransf"/>
</dbReference>
<dbReference type="FunFam" id="3.40.630.30:FF:000064">
    <property type="entry name" value="GNAT family acetyltransferase"/>
    <property type="match status" value="1"/>
</dbReference>
<evidence type="ECO:0000256" key="2">
    <source>
        <dbReference type="ARBA" id="ARBA00022679"/>
    </source>
</evidence>
<gene>
    <name evidence="5" type="ORF">CLODIP_2_CD01453</name>
</gene>
<evidence type="ECO:0000313" key="6">
    <source>
        <dbReference type="Proteomes" id="UP000494165"/>
    </source>
</evidence>
<dbReference type="AlphaFoldDB" id="A0A8S1DP89"/>
<evidence type="ECO:0000256" key="1">
    <source>
        <dbReference type="ARBA" id="ARBA00008694"/>
    </source>
</evidence>
<dbReference type="PROSITE" id="PS51186">
    <property type="entry name" value="GNAT"/>
    <property type="match status" value="1"/>
</dbReference>
<dbReference type="PANTHER" id="PTHR10545:SF29">
    <property type="entry name" value="GH14572P-RELATED"/>
    <property type="match status" value="1"/>
</dbReference>
<dbReference type="GO" id="GO:0008080">
    <property type="term" value="F:N-acetyltransferase activity"/>
    <property type="evidence" value="ECO:0007669"/>
    <property type="project" value="UniProtKB-ARBA"/>
</dbReference>
<dbReference type="Proteomes" id="UP000494165">
    <property type="component" value="Unassembled WGS sequence"/>
</dbReference>
<dbReference type="InterPro" id="IPR016181">
    <property type="entry name" value="Acyl_CoA_acyltransferase"/>
</dbReference>
<comment type="caution">
    <text evidence="5">The sequence shown here is derived from an EMBL/GenBank/DDBJ whole genome shotgun (WGS) entry which is preliminary data.</text>
</comment>
<accession>A0A8S1DP89</accession>